<evidence type="ECO:0000313" key="2">
    <source>
        <dbReference type="EMBL" id="MBF1166006.1"/>
    </source>
</evidence>
<proteinExistence type="predicted"/>
<dbReference type="Pfam" id="PF11984">
    <property type="entry name" value="DUF3485"/>
    <property type="match status" value="1"/>
</dbReference>
<reference evidence="2" key="1">
    <citation type="submission" date="2020-04" db="EMBL/GenBank/DDBJ databases">
        <title>Deep metagenomics examines the oral microbiome during advanced dental caries in children, revealing novel taxa and co-occurrences with host molecules.</title>
        <authorList>
            <person name="Baker J.L."/>
            <person name="Morton J.T."/>
            <person name="Dinis M."/>
            <person name="Alvarez R."/>
            <person name="Tran N.C."/>
            <person name="Knight R."/>
            <person name="Edlund A."/>
        </authorList>
    </citation>
    <scope>NUCLEOTIDE SEQUENCE</scope>
    <source>
        <strain evidence="2">JCVI_32_bin.24</strain>
    </source>
</reference>
<dbReference type="Proteomes" id="UP000718593">
    <property type="component" value="Unassembled WGS sequence"/>
</dbReference>
<evidence type="ECO:0000313" key="3">
    <source>
        <dbReference type="Proteomes" id="UP000718593"/>
    </source>
</evidence>
<gene>
    <name evidence="2" type="primary">epsI</name>
    <name evidence="2" type="ORF">HXL68_13320</name>
</gene>
<accession>A0A930G099</accession>
<evidence type="ECO:0000259" key="1">
    <source>
        <dbReference type="Pfam" id="PF11984"/>
    </source>
</evidence>
<feature type="domain" description="Methanolan biosynthesis EpsI" evidence="1">
    <location>
        <begin position="2"/>
        <end position="167"/>
    </location>
</feature>
<protein>
    <submittedName>
        <fullName evidence="2">EpsI family protein</fullName>
    </submittedName>
</protein>
<organism evidence="2 3">
    <name type="scientific">Dechloromonas agitata</name>
    <dbReference type="NCBI Taxonomy" id="73030"/>
    <lineage>
        <taxon>Bacteria</taxon>
        <taxon>Pseudomonadati</taxon>
        <taxon>Pseudomonadota</taxon>
        <taxon>Betaproteobacteria</taxon>
        <taxon>Rhodocyclales</taxon>
        <taxon>Azonexaceae</taxon>
        <taxon>Dechloromonas</taxon>
    </lineage>
</organism>
<name>A0A930G099_9RHOO</name>
<dbReference type="InterPro" id="IPR014263">
    <property type="entry name" value="Methanolan_biosynth_EpsI"/>
</dbReference>
<comment type="caution">
    <text evidence="2">The sequence shown here is derived from an EMBL/GenBank/DDBJ whole genome shotgun (WGS) entry which is preliminary data.</text>
</comment>
<sequence length="175" mass="19301">QAVAPWQAVPRFIDLQPQFGNPSATLHEAFLAGDQQVGLYIAYYRNQDYDRKLVTSTNTLIAPANPEWQLTGAGTTAGSGQALPAGIRTYEFSRKFGVSDSRYQAWQWYWINGWLTSSDILAKALTAWSMLSGHGDDSAVVILYAPKAEAERSLSAFSRDMADAIQRTLAEAHAR</sequence>
<dbReference type="EMBL" id="JABZMI010000328">
    <property type="protein sequence ID" value="MBF1166006.1"/>
    <property type="molecule type" value="Genomic_DNA"/>
</dbReference>
<feature type="non-terminal residue" evidence="2">
    <location>
        <position position="1"/>
    </location>
</feature>
<dbReference type="AlphaFoldDB" id="A0A930G099"/>
<dbReference type="NCBIfam" id="TIGR02914">
    <property type="entry name" value="EpsI_fam"/>
    <property type="match status" value="1"/>
</dbReference>